<feature type="chain" id="PRO_5027049189" evidence="1">
    <location>
        <begin position="21"/>
        <end position="107"/>
    </location>
</feature>
<dbReference type="InterPro" id="IPR031560">
    <property type="entry name" value="CzcE"/>
</dbReference>
<dbReference type="Proteomes" id="UP000475582">
    <property type="component" value="Unassembled WGS sequence"/>
</dbReference>
<evidence type="ECO:0000313" key="3">
    <source>
        <dbReference type="Proteomes" id="UP000475582"/>
    </source>
</evidence>
<protein>
    <submittedName>
        <fullName evidence="2">CzcE family metal-binding protein</fullName>
    </submittedName>
</protein>
<comment type="caution">
    <text evidence="2">The sequence shown here is derived from an EMBL/GenBank/DDBJ whole genome shotgun (WGS) entry which is preliminary data.</text>
</comment>
<accession>A0A6L6PP26</accession>
<organism evidence="2 3">
    <name type="scientific">Duganella radicis</name>
    <dbReference type="NCBI Taxonomy" id="551988"/>
    <lineage>
        <taxon>Bacteria</taxon>
        <taxon>Pseudomonadati</taxon>
        <taxon>Pseudomonadota</taxon>
        <taxon>Betaproteobacteria</taxon>
        <taxon>Burkholderiales</taxon>
        <taxon>Oxalobacteraceae</taxon>
        <taxon>Telluria group</taxon>
        <taxon>Duganella</taxon>
    </lineage>
</organism>
<keyword evidence="1" id="KW-0732">Signal</keyword>
<dbReference type="InterPro" id="IPR038674">
    <property type="entry name" value="CzcE_sf"/>
</dbReference>
<reference evidence="2 3" key="1">
    <citation type="submission" date="2019-11" db="EMBL/GenBank/DDBJ databases">
        <title>Type strains purchased from KCTC, JCM and DSMZ.</title>
        <authorList>
            <person name="Lu H."/>
        </authorList>
    </citation>
    <scope>NUCLEOTIDE SEQUENCE [LARGE SCALE GENOMIC DNA]</scope>
    <source>
        <strain evidence="2 3">KCTC 22382</strain>
    </source>
</reference>
<feature type="signal peptide" evidence="1">
    <location>
        <begin position="1"/>
        <end position="20"/>
    </location>
</feature>
<keyword evidence="3" id="KW-1185">Reference proteome</keyword>
<proteinExistence type="predicted"/>
<sequence>MKKFLTIAAIAIVLPLSASAANKTHVNGSAATASASTRVINVLPKTKHVNVQQGETVKFVVGDKSFTWHFDTLRASDSFPLSKIAPAEIDTHRVRVYVSPNPLYHGG</sequence>
<name>A0A6L6PP26_9BURK</name>
<dbReference type="EMBL" id="WNKY01000042">
    <property type="protein sequence ID" value="MTV40850.1"/>
    <property type="molecule type" value="Genomic_DNA"/>
</dbReference>
<dbReference type="AlphaFoldDB" id="A0A6L6PP26"/>
<dbReference type="OrthoDB" id="8781507at2"/>
<evidence type="ECO:0000313" key="2">
    <source>
        <dbReference type="EMBL" id="MTV40850.1"/>
    </source>
</evidence>
<dbReference type="Gene3D" id="2.60.40.2280">
    <property type="entry name" value="Heavy-metal resistance protein CzcE"/>
    <property type="match status" value="1"/>
</dbReference>
<gene>
    <name evidence="2" type="ORF">GM676_25125</name>
</gene>
<dbReference type="Pfam" id="PF16986">
    <property type="entry name" value="CzcE"/>
    <property type="match status" value="1"/>
</dbReference>
<evidence type="ECO:0000256" key="1">
    <source>
        <dbReference type="SAM" id="SignalP"/>
    </source>
</evidence>
<dbReference type="RefSeq" id="WP_155466947.1">
    <property type="nucleotide sequence ID" value="NZ_WNKY01000042.1"/>
</dbReference>